<feature type="transmembrane region" description="Helical" evidence="12">
    <location>
        <begin position="795"/>
        <end position="815"/>
    </location>
</feature>
<dbReference type="GeneTree" id="ENSGT00940000166394"/>
<dbReference type="PROSITE" id="PS00980">
    <property type="entry name" value="G_PROTEIN_RECEP_F3_2"/>
    <property type="match status" value="1"/>
</dbReference>
<evidence type="ECO:0000313" key="16">
    <source>
        <dbReference type="Proteomes" id="UP000007303"/>
    </source>
</evidence>
<evidence type="ECO:0000259" key="14">
    <source>
        <dbReference type="PROSITE" id="PS50259"/>
    </source>
</evidence>
<dbReference type="InterPro" id="IPR000337">
    <property type="entry name" value="GPCR_3"/>
</dbReference>
<dbReference type="Gene3D" id="3.40.50.2300">
    <property type="match status" value="2"/>
</dbReference>
<reference evidence="15" key="3">
    <citation type="submission" date="2025-09" db="UniProtKB">
        <authorList>
            <consortium name="Ensembl"/>
        </authorList>
    </citation>
    <scope>IDENTIFICATION</scope>
</reference>
<reference evidence="15" key="2">
    <citation type="submission" date="2025-08" db="UniProtKB">
        <authorList>
            <consortium name="Ensembl"/>
        </authorList>
    </citation>
    <scope>IDENTIFICATION</scope>
</reference>
<evidence type="ECO:0000256" key="5">
    <source>
        <dbReference type="ARBA" id="ARBA00022989"/>
    </source>
</evidence>
<dbReference type="Pfam" id="PF01094">
    <property type="entry name" value="ANF_receptor"/>
    <property type="match status" value="1"/>
</dbReference>
<keyword evidence="6" id="KW-0297">G-protein coupled receptor</keyword>
<dbReference type="PRINTS" id="PR00248">
    <property type="entry name" value="GPCRMGR"/>
</dbReference>
<keyword evidence="16" id="KW-1185">Reference proteome</keyword>
<dbReference type="InterPro" id="IPR000068">
    <property type="entry name" value="GPCR_3_Ca_sens_rcpt-rel"/>
</dbReference>
<evidence type="ECO:0000256" key="12">
    <source>
        <dbReference type="SAM" id="Phobius"/>
    </source>
</evidence>
<feature type="domain" description="G-protein coupled receptors family 3 profile" evidence="14">
    <location>
        <begin position="572"/>
        <end position="837"/>
    </location>
</feature>
<evidence type="ECO:0000256" key="6">
    <source>
        <dbReference type="ARBA" id="ARBA00023040"/>
    </source>
</evidence>
<dbReference type="HOGENOM" id="CLU_005389_5_1_1"/>
<evidence type="ECO:0000256" key="8">
    <source>
        <dbReference type="ARBA" id="ARBA00023170"/>
    </source>
</evidence>
<dbReference type="FunFam" id="3.40.50.2300:FF:000016">
    <property type="entry name" value="Taste 1 receptor member 2"/>
    <property type="match status" value="1"/>
</dbReference>
<dbReference type="InterPro" id="IPR017978">
    <property type="entry name" value="GPCR_3_C"/>
</dbReference>
<accession>H3D371</accession>
<feature type="transmembrane region" description="Helical" evidence="12">
    <location>
        <begin position="643"/>
        <end position="666"/>
    </location>
</feature>
<dbReference type="Pfam" id="PF07562">
    <property type="entry name" value="NCD3G"/>
    <property type="match status" value="1"/>
</dbReference>
<dbReference type="Ensembl" id="ENSTNIT00000015161.1">
    <property type="protein sequence ID" value="ENSTNIP00000014959.1"/>
    <property type="gene ID" value="ENSTNIG00000011998.1"/>
</dbReference>
<dbReference type="AlphaFoldDB" id="H3D371"/>
<feature type="transmembrane region" description="Helical" evidence="12">
    <location>
        <begin position="610"/>
        <end position="631"/>
    </location>
</feature>
<feature type="transmembrane region" description="Helical" evidence="12">
    <location>
        <begin position="735"/>
        <end position="755"/>
    </location>
</feature>
<dbReference type="OMA" id="EDWAIST"/>
<evidence type="ECO:0000256" key="2">
    <source>
        <dbReference type="ARBA" id="ARBA00022475"/>
    </source>
</evidence>
<feature type="transmembrane region" description="Helical" evidence="12">
    <location>
        <begin position="574"/>
        <end position="598"/>
    </location>
</feature>
<dbReference type="SUPFAM" id="SSF53822">
    <property type="entry name" value="Periplasmic binding protein-like I"/>
    <property type="match status" value="1"/>
</dbReference>
<keyword evidence="3 12" id="KW-0812">Transmembrane</keyword>
<evidence type="ECO:0000313" key="15">
    <source>
        <dbReference type="Ensembl" id="ENSTNIP00000014959.1"/>
    </source>
</evidence>
<organism evidence="15 16">
    <name type="scientific">Tetraodon nigroviridis</name>
    <name type="common">Spotted green pufferfish</name>
    <name type="synonym">Chelonodon nigroviridis</name>
    <dbReference type="NCBI Taxonomy" id="99883"/>
    <lineage>
        <taxon>Eukaryota</taxon>
        <taxon>Metazoa</taxon>
        <taxon>Chordata</taxon>
        <taxon>Craniata</taxon>
        <taxon>Vertebrata</taxon>
        <taxon>Euteleostomi</taxon>
        <taxon>Actinopterygii</taxon>
        <taxon>Neopterygii</taxon>
        <taxon>Teleostei</taxon>
        <taxon>Neoteleostei</taxon>
        <taxon>Acanthomorphata</taxon>
        <taxon>Eupercaria</taxon>
        <taxon>Tetraodontiformes</taxon>
        <taxon>Tetradontoidea</taxon>
        <taxon>Tetraodontidae</taxon>
        <taxon>Tetraodon</taxon>
    </lineage>
</organism>
<dbReference type="CDD" id="cd15289">
    <property type="entry name" value="7tmC_TAS1R1"/>
    <property type="match status" value="1"/>
</dbReference>
<evidence type="ECO:0000256" key="1">
    <source>
        <dbReference type="ARBA" id="ARBA00004651"/>
    </source>
</evidence>
<dbReference type="InterPro" id="IPR017979">
    <property type="entry name" value="GPCR_3_CS"/>
</dbReference>
<keyword evidence="4 13" id="KW-0732">Signal</keyword>
<feature type="transmembrane region" description="Helical" evidence="12">
    <location>
        <begin position="687"/>
        <end position="706"/>
    </location>
</feature>
<dbReference type="Pfam" id="PF00003">
    <property type="entry name" value="7tm_3"/>
    <property type="match status" value="1"/>
</dbReference>
<dbReference type="STRING" id="99883.ENSTNIP00000014959"/>
<dbReference type="PROSITE" id="PS50259">
    <property type="entry name" value="G_PROTEIN_RECEP_F3_4"/>
    <property type="match status" value="1"/>
</dbReference>
<dbReference type="PRINTS" id="PR00592">
    <property type="entry name" value="CASENSINGR"/>
</dbReference>
<dbReference type="InterPro" id="IPR028082">
    <property type="entry name" value="Peripla_BP_I"/>
</dbReference>
<keyword evidence="2" id="KW-1003">Cell membrane</keyword>
<dbReference type="PANTHER" id="PTHR24061">
    <property type="entry name" value="CALCIUM-SENSING RECEPTOR-RELATED"/>
    <property type="match status" value="1"/>
</dbReference>
<keyword evidence="8" id="KW-0675">Receptor</keyword>
<dbReference type="GO" id="GO:0005886">
    <property type="term" value="C:plasma membrane"/>
    <property type="evidence" value="ECO:0007669"/>
    <property type="project" value="UniProtKB-SubCell"/>
</dbReference>
<evidence type="ECO:0000256" key="9">
    <source>
        <dbReference type="ARBA" id="ARBA00023180"/>
    </source>
</evidence>
<dbReference type="InterPro" id="IPR038550">
    <property type="entry name" value="GPCR_3_9-Cys_sf"/>
</dbReference>
<dbReference type="FunFam" id="2.10.50.30:FF:000004">
    <property type="entry name" value="Taste receptor type 1 member 3-like protein"/>
    <property type="match status" value="1"/>
</dbReference>
<feature type="chain" id="PRO_5003582765" evidence="13">
    <location>
        <begin position="25"/>
        <end position="845"/>
    </location>
</feature>
<dbReference type="PROSITE" id="PS00981">
    <property type="entry name" value="G_PROTEIN_RECEP_F3_3"/>
    <property type="match status" value="1"/>
</dbReference>
<keyword evidence="7 12" id="KW-0472">Membrane</keyword>
<keyword evidence="5 12" id="KW-1133">Transmembrane helix</keyword>
<evidence type="ECO:0000256" key="11">
    <source>
        <dbReference type="ARBA" id="ARBA00038492"/>
    </source>
</evidence>
<evidence type="ECO:0000256" key="3">
    <source>
        <dbReference type="ARBA" id="ARBA00022692"/>
    </source>
</evidence>
<dbReference type="PANTHER" id="PTHR24061:SF3">
    <property type="entry name" value="TASTE RECEPTOR TYPE 1 MEMBER 1"/>
    <property type="match status" value="1"/>
</dbReference>
<evidence type="ECO:0000256" key="4">
    <source>
        <dbReference type="ARBA" id="ARBA00022729"/>
    </source>
</evidence>
<dbReference type="Proteomes" id="UP000007303">
    <property type="component" value="Unassembled WGS sequence"/>
</dbReference>
<feature type="transmembrane region" description="Helical" evidence="12">
    <location>
        <begin position="767"/>
        <end position="789"/>
    </location>
</feature>
<dbReference type="GO" id="GO:0050909">
    <property type="term" value="P:sensory perception of taste"/>
    <property type="evidence" value="ECO:0007669"/>
    <property type="project" value="UniProtKB-ARBA"/>
</dbReference>
<comment type="similarity">
    <text evidence="11">Belongs to the G-protein coupled receptor 3 family. TAS1R subfamily.</text>
</comment>
<dbReference type="InParanoid" id="H3D371"/>
<name>H3D371_TETNG</name>
<feature type="signal peptide" evidence="13">
    <location>
        <begin position="1"/>
        <end position="24"/>
    </location>
</feature>
<keyword evidence="10" id="KW-0807">Transducer</keyword>
<evidence type="ECO:0000256" key="7">
    <source>
        <dbReference type="ARBA" id="ARBA00023136"/>
    </source>
</evidence>
<reference evidence="16" key="1">
    <citation type="journal article" date="2004" name="Nature">
        <title>Genome duplication in the teleost fish Tetraodon nigroviridis reveals the early vertebrate proto-karyotype.</title>
        <authorList>
            <person name="Jaillon O."/>
            <person name="Aury J.-M."/>
            <person name="Brunet F."/>
            <person name="Petit J.-L."/>
            <person name="Stange-Thomann N."/>
            <person name="Mauceli E."/>
            <person name="Bouneau L."/>
            <person name="Fischer C."/>
            <person name="Ozouf-Costaz C."/>
            <person name="Bernot A."/>
            <person name="Nicaud S."/>
            <person name="Jaffe D."/>
            <person name="Fisher S."/>
            <person name="Lutfalla G."/>
            <person name="Dossat C."/>
            <person name="Segurens B."/>
            <person name="Dasilva C."/>
            <person name="Salanoubat M."/>
            <person name="Levy M."/>
            <person name="Boudet N."/>
            <person name="Castellano S."/>
            <person name="Anthouard V."/>
            <person name="Jubin C."/>
            <person name="Castelli V."/>
            <person name="Katinka M."/>
            <person name="Vacherie B."/>
            <person name="Biemont C."/>
            <person name="Skalli Z."/>
            <person name="Cattolico L."/>
            <person name="Poulain J."/>
            <person name="De Berardinis V."/>
            <person name="Cruaud C."/>
            <person name="Duprat S."/>
            <person name="Brottier P."/>
            <person name="Coutanceau J.-P."/>
            <person name="Gouzy J."/>
            <person name="Parra G."/>
            <person name="Lardier G."/>
            <person name="Chapple C."/>
            <person name="McKernan K.J."/>
            <person name="McEwan P."/>
            <person name="Bosak S."/>
            <person name="Kellis M."/>
            <person name="Volff J.-N."/>
            <person name="Guigo R."/>
            <person name="Zody M.C."/>
            <person name="Mesirov J."/>
            <person name="Lindblad-Toh K."/>
            <person name="Birren B."/>
            <person name="Nusbaum C."/>
            <person name="Kahn D."/>
            <person name="Robinson-Rechavi M."/>
            <person name="Laudet V."/>
            <person name="Schachter V."/>
            <person name="Quetier F."/>
            <person name="Saurin W."/>
            <person name="Scarpelli C."/>
            <person name="Wincker P."/>
            <person name="Lander E.S."/>
            <person name="Weissenbach J."/>
            <person name="Roest Crollius H."/>
        </authorList>
    </citation>
    <scope>NUCLEOTIDE SEQUENCE [LARGE SCALE GENOMIC DNA]</scope>
</reference>
<dbReference type="InterPro" id="IPR011500">
    <property type="entry name" value="GPCR_3_9-Cys_dom"/>
</dbReference>
<sequence>MHLQTGTFVAILSTTNLVLQLVRGELDRSSHGQGMQLHGNFSIAGFFPLHYGYEPDGRLPALALCKDGDLNKHGFHLLHAMKLAVEEINSNTGAQSLLPGVMLGYQMYDTCSESASILASLDVLDYWSSSASGTEPDFSTSQRPLAVIGPDSSSKSFTPATLLGAYLVPQVSYEASNEMLSNKIFYPAFFRTIPSDKNQVAAMIQLLVRFNWTWVALLGSDNSYGLEGMRSLSQQAPDHHICIAYQGVIPEYTRDTVALMRNIVDGILMTKVTTIVVFSSKSKLSKFMPFVIERNVTEKVWIGTEDWSQSSLIAGIPGIHTIGTVIGVAIKYTVIPGFVERLAEASLQRSNEENASTVTVNPNNTCLQSRELYSLAEMNLPLDNYDIASAVNVYKAVYAVAHALHQLLRCGSGECQRKRVYPWELLSRLKQVQFPMANASVYFDSNGDPPTGYDIISWVWRGAKWSVRVVGSFSPTPISLTVDADAVEWHISGDSRSVPQSICSPPCEPGHKRLLTGQHECCFDCQACAEATFLNESDPTTCQTCLPEEWAPKSSQRCLKRTRLLLEWDHPMSVALLFFLVCCLLMTSSSAVILLLNINTPVAKSAGGRTCLLMLAALTAAAMSSLCHFGQPSPLACMLKQPLFTFSFTVCLACIAVRSLQVVCIFKFASRLPPAYDRWAKNHGPEATIFIASAAILCVSVLRVAVGPPQPSQDLDFYTDSIVLECSNTLSPGSFVELCYVSLLSAVCFVFSYMGKDLPANYNEAKCVTFSLMVYMISWISFFTVYLISRGPFTMAAYVCATLVSVLAFFGGYFLPKIYIIVLKPHMNTTAHFQNCIQMYTMSKQ</sequence>
<evidence type="ECO:0000256" key="10">
    <source>
        <dbReference type="ARBA" id="ARBA00023224"/>
    </source>
</evidence>
<keyword evidence="9" id="KW-0325">Glycoprotein</keyword>
<dbReference type="GO" id="GO:0004930">
    <property type="term" value="F:G protein-coupled receptor activity"/>
    <property type="evidence" value="ECO:0007669"/>
    <property type="project" value="UniProtKB-KW"/>
</dbReference>
<comment type="subcellular location">
    <subcellularLocation>
        <location evidence="1">Cell membrane</location>
        <topology evidence="1">Multi-pass membrane protein</topology>
    </subcellularLocation>
</comment>
<evidence type="ECO:0000256" key="13">
    <source>
        <dbReference type="SAM" id="SignalP"/>
    </source>
</evidence>
<dbReference type="Gene3D" id="2.10.50.30">
    <property type="entry name" value="GPCR, family 3, nine cysteines domain"/>
    <property type="match status" value="1"/>
</dbReference>
<proteinExistence type="inferred from homology"/>
<protein>
    <submittedName>
        <fullName evidence="15">Taste receptor, type 1, member 1</fullName>
    </submittedName>
</protein>
<dbReference type="InterPro" id="IPR001828">
    <property type="entry name" value="ANF_lig-bd_rcpt"/>
</dbReference>